<dbReference type="Proteomes" id="UP000664658">
    <property type="component" value="Unassembled WGS sequence"/>
</dbReference>
<gene>
    <name evidence="4" type="ORF">J2R62_15055</name>
</gene>
<dbReference type="EMBL" id="JAFNAA010000020">
    <property type="protein sequence ID" value="MBO1109504.1"/>
    <property type="molecule type" value="Genomic_DNA"/>
</dbReference>
<feature type="compositionally biased region" description="Polar residues" evidence="1">
    <location>
        <begin position="17"/>
        <end position="34"/>
    </location>
</feature>
<protein>
    <recommendedName>
        <fullName evidence="3">Toxin VasX N-terminal region domain-containing protein</fullName>
    </recommendedName>
</protein>
<keyword evidence="2" id="KW-1133">Transmembrane helix</keyword>
<evidence type="ECO:0000259" key="3">
    <source>
        <dbReference type="Pfam" id="PF20249"/>
    </source>
</evidence>
<dbReference type="CDD" id="cd20708">
    <property type="entry name" value="MIX_IV"/>
    <property type="match status" value="1"/>
</dbReference>
<feature type="transmembrane region" description="Helical" evidence="2">
    <location>
        <begin position="845"/>
        <end position="873"/>
    </location>
</feature>
<evidence type="ECO:0000313" key="4">
    <source>
        <dbReference type="EMBL" id="MBO1109504.1"/>
    </source>
</evidence>
<dbReference type="AlphaFoldDB" id="A0A8I1WBV8"/>
<sequence length="1042" mass="115490">MDQASQEKQGDKEDKVGSSNQGNPNQDALAASNQDCQSPAGVCPYKGLEIALVPVRYALDEPFKAPEKQPHPLPNSYFKGPLKLTGNAYTLRQLRDGWLYVYDESAQQLDEYEVKGDLFINETKGSHGYLLYPLKHTVSLVFSHQRWTERLKKIYSEDEAVADDTEVSAIRGKALRSKVMRKFELIKFANQGCEHAGTLDLLASHVADLGLPNQGFASTCAPLKAPDGISQGMLWAEKPAGTPEAHKAGMPDIKSGMVVALNDLISDMHDLTTRLDDIHVLHEQPFKNDNDRHLWQMAGITQMLALPSIAESELPAKVRGDQLAIFELQKQLQEYLVIRYQYAMRQGSSNHYIDLGAEQTLSAQLKALKDAGINPEAWGDWQGVRFDNAVNWADLKSFIARYAKEIEALRPRWEATYDDALIAMNALAQSGLLLGVDCETEEAHVFLLACSHQWLLALQFSPDQERTTKLTQHLKLSSLPALAYYGFEADVKAAFEQETDWTNVGNITAVGNMLGGLEGIASEAKLSDSKIFGLLHEGAKKIVTALKGAITGPAKVVWQHTTELLHPHLLQGEKLGQAIQLLALESVYIAQDVRINKNISNDINTFAREAKNNILVKLQSSTGKTPDNTLFGRMQMAGTEWREIRWPKLFLMSEDLQAKFEGKMELYLKLQQKGAAGAQAASKVWRDWGHFGGFAALLNITNLIVVLAGYQQNHRAQQGDPQAQLALLRNLVYTAAWTGNAIISVKQGAVALPESLRNNTLSDAIQKNPALTQRFTAMTSWMTGFGTLAAGLEMLETWEKIKDDANTEGEQVGYWIKFGSLGLQGLPGLVSLPMKLIGSRLTFMWMPWMAVFIGIGTVLYLLGSVMLVHYGILPIERWLKNSSWGVTPDKGWTAIEEFIQYERIVKQPVIKLIGNQLEIKVPDYVQSIAVQGSLRRAHVAQNYPEVYLGKEEALTLRLVKKKPGQCTLALLSHVSDKQHWGSVRPVESGDELTLYIMYPSSESLSGESLRFIARGSLKNNLVITAEVISGFPVQGIIIGLHA</sequence>
<feature type="region of interest" description="Disordered" evidence="1">
    <location>
        <begin position="1"/>
        <end position="34"/>
    </location>
</feature>
<keyword evidence="2" id="KW-0472">Membrane</keyword>
<organism evidence="4 5">
    <name type="scientific">Plesiomonas shigelloides</name>
    <name type="common">Aeromonas shigelloides</name>
    <dbReference type="NCBI Taxonomy" id="703"/>
    <lineage>
        <taxon>Bacteria</taxon>
        <taxon>Pseudomonadati</taxon>
        <taxon>Pseudomonadota</taxon>
        <taxon>Gammaproteobacteria</taxon>
        <taxon>Enterobacterales</taxon>
        <taxon>Enterobacteriaceae</taxon>
        <taxon>Plesiomonas</taxon>
    </lineage>
</organism>
<dbReference type="RefSeq" id="WP_207542588.1">
    <property type="nucleotide sequence ID" value="NZ_JAFNAA010000020.1"/>
</dbReference>
<proteinExistence type="predicted"/>
<name>A0A8I1WBV8_PLESH</name>
<keyword evidence="2" id="KW-0812">Transmembrane</keyword>
<reference evidence="4" key="1">
    <citation type="submission" date="2021-03" db="EMBL/GenBank/DDBJ databases">
        <title>Plesiomonas shigelloides zfcc0051, isolated from zebrafish feces.</title>
        <authorList>
            <person name="Vanderhoek Z."/>
            <person name="Gaulke C."/>
        </authorList>
    </citation>
    <scope>NUCLEOTIDE SEQUENCE</scope>
    <source>
        <strain evidence="4">Zfcc0051</strain>
    </source>
</reference>
<evidence type="ECO:0000256" key="1">
    <source>
        <dbReference type="SAM" id="MobiDB-lite"/>
    </source>
</evidence>
<dbReference type="InterPro" id="IPR046864">
    <property type="entry name" value="VasX_N"/>
</dbReference>
<evidence type="ECO:0000313" key="5">
    <source>
        <dbReference type="Proteomes" id="UP000664658"/>
    </source>
</evidence>
<comment type="caution">
    <text evidence="4">The sequence shown here is derived from an EMBL/GenBank/DDBJ whole genome shotgun (WGS) entry which is preliminary data.</text>
</comment>
<accession>A0A8I1WBV8</accession>
<feature type="domain" description="Toxin VasX N-terminal region" evidence="3">
    <location>
        <begin position="43"/>
        <end position="160"/>
    </location>
</feature>
<dbReference type="Pfam" id="PF20249">
    <property type="entry name" value="VasX_N"/>
    <property type="match status" value="1"/>
</dbReference>
<evidence type="ECO:0000256" key="2">
    <source>
        <dbReference type="SAM" id="Phobius"/>
    </source>
</evidence>